<dbReference type="AlphaFoldDB" id="A0A1B0ACB8"/>
<dbReference type="PANTHER" id="PTHR31777:SF0">
    <property type="entry name" value="TRANSMEMBRANE PROTEIN 169"/>
    <property type="match status" value="1"/>
</dbReference>
<evidence type="ECO:0000256" key="1">
    <source>
        <dbReference type="SAM" id="MobiDB-lite"/>
    </source>
</evidence>
<dbReference type="Proteomes" id="UP000092445">
    <property type="component" value="Unassembled WGS sequence"/>
</dbReference>
<keyword evidence="2" id="KW-1133">Transmembrane helix</keyword>
<evidence type="ECO:0000256" key="2">
    <source>
        <dbReference type="SAM" id="Phobius"/>
    </source>
</evidence>
<reference evidence="3" key="2">
    <citation type="submission" date="2020-05" db="UniProtKB">
        <authorList>
            <consortium name="EnsemblMetazoa"/>
        </authorList>
    </citation>
    <scope>IDENTIFICATION</scope>
    <source>
        <strain evidence="3">IAEA</strain>
    </source>
</reference>
<feature type="transmembrane region" description="Helical" evidence="2">
    <location>
        <begin position="272"/>
        <end position="300"/>
    </location>
</feature>
<name>A0A1B0ACB8_GLOPL</name>
<accession>A0A1B0ACB8</accession>
<evidence type="ECO:0000313" key="4">
    <source>
        <dbReference type="Proteomes" id="UP000092445"/>
    </source>
</evidence>
<dbReference type="Pfam" id="PF15052">
    <property type="entry name" value="TMEM169"/>
    <property type="match status" value="1"/>
</dbReference>
<feature type="compositionally biased region" description="Low complexity" evidence="1">
    <location>
        <begin position="130"/>
        <end position="141"/>
    </location>
</feature>
<dbReference type="VEuPathDB" id="VectorBase:GPAI040989"/>
<evidence type="ECO:0008006" key="5">
    <source>
        <dbReference type="Google" id="ProtNLM"/>
    </source>
</evidence>
<evidence type="ECO:0000313" key="3">
    <source>
        <dbReference type="EnsemblMetazoa" id="GPAI040989-PA"/>
    </source>
</evidence>
<protein>
    <recommendedName>
        <fullName evidence="5">Transmembrane protein 169</fullName>
    </recommendedName>
</protein>
<feature type="transmembrane region" description="Helical" evidence="2">
    <location>
        <begin position="321"/>
        <end position="343"/>
    </location>
</feature>
<dbReference type="PANTHER" id="PTHR31777">
    <property type="entry name" value="TRANSMEMBRANE PROTEIN 169"/>
    <property type="match status" value="1"/>
</dbReference>
<dbReference type="EnsemblMetazoa" id="GPAI040989-RA">
    <property type="protein sequence ID" value="GPAI040989-PA"/>
    <property type="gene ID" value="GPAI040989"/>
</dbReference>
<feature type="region of interest" description="Disordered" evidence="1">
    <location>
        <begin position="116"/>
        <end position="141"/>
    </location>
</feature>
<reference evidence="4" key="1">
    <citation type="submission" date="2014-03" db="EMBL/GenBank/DDBJ databases">
        <authorList>
            <person name="Aksoy S."/>
            <person name="Warren W."/>
            <person name="Wilson R.K."/>
        </authorList>
    </citation>
    <scope>NUCLEOTIDE SEQUENCE [LARGE SCALE GENOMIC DNA]</scope>
    <source>
        <strain evidence="4">IAEA</strain>
    </source>
</reference>
<keyword evidence="2" id="KW-0812">Transmembrane</keyword>
<keyword evidence="2" id="KW-0472">Membrane</keyword>
<dbReference type="InterPro" id="IPR029386">
    <property type="entry name" value="TMEM169"/>
</dbReference>
<keyword evidence="4" id="KW-1185">Reference proteome</keyword>
<organism evidence="3 4">
    <name type="scientific">Glossina pallidipes</name>
    <name type="common">Tsetse fly</name>
    <dbReference type="NCBI Taxonomy" id="7398"/>
    <lineage>
        <taxon>Eukaryota</taxon>
        <taxon>Metazoa</taxon>
        <taxon>Ecdysozoa</taxon>
        <taxon>Arthropoda</taxon>
        <taxon>Hexapoda</taxon>
        <taxon>Insecta</taxon>
        <taxon>Pterygota</taxon>
        <taxon>Neoptera</taxon>
        <taxon>Endopterygota</taxon>
        <taxon>Diptera</taxon>
        <taxon>Brachycera</taxon>
        <taxon>Muscomorpha</taxon>
        <taxon>Hippoboscoidea</taxon>
        <taxon>Glossinidae</taxon>
        <taxon>Glossina</taxon>
    </lineage>
</organism>
<sequence>MVTRSDEQVIEANSVKERPVFIPPRKRHTNKKSNGTQNYVDHIANVQNRQKLSPSNTGLEEDLLNTKLLLKNKQPLPQIPNKCAINDHSGERMSAKSTESVDNIYVDDNELNNFESVSQGTKSTNRHESSTVTPSSYSESSLDAKLSKSHDCLSNRSSKKKVNICTNLPQMKVARNSPEVTNYEDLESGETSVLNAFDNSLERFNTRKSLDSNYLTMTGTIKRGRKKGQNVDLQLNISRDELEKINAAAVAMEVKKKENLCCKCSISTGPHILLLSLVCWPIVTLVSSIYSFYIGTLTWYNMFNYLHEEKSIVIRFLMSPILVLAYPVGIVVCTLGLGLYAGFAQLSFQFTSWSNEVADIEKGFYGWFCSTLNLSDCSPYETVILTEIREDPVKTSEKHNSSEELTL</sequence>
<feature type="region of interest" description="Disordered" evidence="1">
    <location>
        <begin position="77"/>
        <end position="98"/>
    </location>
</feature>
<proteinExistence type="predicted"/>